<evidence type="ECO:0000256" key="3">
    <source>
        <dbReference type="ARBA" id="ARBA00023125"/>
    </source>
</evidence>
<dbReference type="Gene3D" id="3.40.190.290">
    <property type="match status" value="1"/>
</dbReference>
<gene>
    <name evidence="6" type="ORF">GCM10017083_13760</name>
</gene>
<dbReference type="InterPro" id="IPR005119">
    <property type="entry name" value="LysR_subst-bd"/>
</dbReference>
<dbReference type="GO" id="GO:0003677">
    <property type="term" value="F:DNA binding"/>
    <property type="evidence" value="ECO:0007669"/>
    <property type="project" value="UniProtKB-KW"/>
</dbReference>
<dbReference type="GO" id="GO:0003700">
    <property type="term" value="F:DNA-binding transcription factor activity"/>
    <property type="evidence" value="ECO:0007669"/>
    <property type="project" value="InterPro"/>
</dbReference>
<comment type="caution">
    <text evidence="6">The sequence shown here is derived from an EMBL/GenBank/DDBJ whole genome shotgun (WGS) entry which is preliminary data.</text>
</comment>
<dbReference type="EMBL" id="BMZS01000003">
    <property type="protein sequence ID" value="GHD45608.1"/>
    <property type="molecule type" value="Genomic_DNA"/>
</dbReference>
<dbReference type="AlphaFoldDB" id="A0A918XPU1"/>
<organism evidence="6 7">
    <name type="scientific">Thalassobaculum fulvum</name>
    <dbReference type="NCBI Taxonomy" id="1633335"/>
    <lineage>
        <taxon>Bacteria</taxon>
        <taxon>Pseudomonadati</taxon>
        <taxon>Pseudomonadota</taxon>
        <taxon>Alphaproteobacteria</taxon>
        <taxon>Rhodospirillales</taxon>
        <taxon>Thalassobaculaceae</taxon>
        <taxon>Thalassobaculum</taxon>
    </lineage>
</organism>
<evidence type="ECO:0000256" key="2">
    <source>
        <dbReference type="ARBA" id="ARBA00023015"/>
    </source>
</evidence>
<keyword evidence="7" id="KW-1185">Reference proteome</keyword>
<accession>A0A918XPU1</accession>
<reference evidence="6" key="1">
    <citation type="journal article" date="2014" name="Int. J. Syst. Evol. Microbiol.">
        <title>Complete genome sequence of Corynebacterium casei LMG S-19264T (=DSM 44701T), isolated from a smear-ripened cheese.</title>
        <authorList>
            <consortium name="US DOE Joint Genome Institute (JGI-PGF)"/>
            <person name="Walter F."/>
            <person name="Albersmeier A."/>
            <person name="Kalinowski J."/>
            <person name="Ruckert C."/>
        </authorList>
    </citation>
    <scope>NUCLEOTIDE SEQUENCE</scope>
    <source>
        <strain evidence="6">KCTC 42651</strain>
    </source>
</reference>
<protein>
    <submittedName>
        <fullName evidence="6">Pca operon transcription factor PcaQ</fullName>
    </submittedName>
</protein>
<dbReference type="PANTHER" id="PTHR30419:SF8">
    <property type="entry name" value="NITROGEN ASSIMILATION TRANSCRIPTIONAL ACTIVATOR-RELATED"/>
    <property type="match status" value="1"/>
</dbReference>
<evidence type="ECO:0000256" key="1">
    <source>
        <dbReference type="ARBA" id="ARBA00009437"/>
    </source>
</evidence>
<keyword evidence="3" id="KW-0238">DNA-binding</keyword>
<proteinExistence type="inferred from homology"/>
<dbReference type="InterPro" id="IPR036390">
    <property type="entry name" value="WH_DNA-bd_sf"/>
</dbReference>
<dbReference type="NCBIfam" id="TIGR02424">
    <property type="entry name" value="TF_pcaQ"/>
    <property type="match status" value="1"/>
</dbReference>
<dbReference type="FunFam" id="1.10.10.10:FF:000001">
    <property type="entry name" value="LysR family transcriptional regulator"/>
    <property type="match status" value="1"/>
</dbReference>
<keyword evidence="2" id="KW-0805">Transcription regulation</keyword>
<evidence type="ECO:0000313" key="6">
    <source>
        <dbReference type="EMBL" id="GHD45608.1"/>
    </source>
</evidence>
<dbReference type="GO" id="GO:0019619">
    <property type="term" value="P:3,4-dihydroxybenzoate catabolic process"/>
    <property type="evidence" value="ECO:0007669"/>
    <property type="project" value="InterPro"/>
</dbReference>
<evidence type="ECO:0000256" key="4">
    <source>
        <dbReference type="ARBA" id="ARBA00023163"/>
    </source>
</evidence>
<dbReference type="GO" id="GO:0045893">
    <property type="term" value="P:positive regulation of DNA-templated transcription"/>
    <property type="evidence" value="ECO:0007669"/>
    <property type="project" value="InterPro"/>
</dbReference>
<keyword evidence="4" id="KW-0804">Transcription</keyword>
<dbReference type="PRINTS" id="PR00039">
    <property type="entry name" value="HTHLYSR"/>
</dbReference>
<dbReference type="Proteomes" id="UP000630353">
    <property type="component" value="Unassembled WGS sequence"/>
</dbReference>
<reference evidence="6" key="2">
    <citation type="submission" date="2020-09" db="EMBL/GenBank/DDBJ databases">
        <authorList>
            <person name="Sun Q."/>
            <person name="Kim S."/>
        </authorList>
    </citation>
    <scope>NUCLEOTIDE SEQUENCE</scope>
    <source>
        <strain evidence="6">KCTC 42651</strain>
    </source>
</reference>
<dbReference type="SUPFAM" id="SSF46785">
    <property type="entry name" value="Winged helix' DNA-binding domain"/>
    <property type="match status" value="1"/>
</dbReference>
<dbReference type="PROSITE" id="PS50931">
    <property type="entry name" value="HTH_LYSR"/>
    <property type="match status" value="1"/>
</dbReference>
<sequence>MELDVSDRPVKFRHFRCFAEVARLGSVNRAAESLAITQPAASKTLRELEEILEVPLFERTRRGVKLTEQGMVFRRHADAVLNALRRGMESVDALRAAGGGFVTVGVLPTVAARLMPDSVRRFIEVQPAQTVRVISGTNPVLIERLRQGELDMVVGRLSNPELMAGLNFEYLYSERLSFVVRPGHPLLARQRAGGPDFAMAALRDHVVILPTPEMIIRPAVERLLAQHGLETLPRSVESVSNAFGRTFTRSTDAIWIISHGVVATDVEEGALAELAVDTGESRGPVGLTTRIDTVPTSAATMFMDTVRAVAERVRG</sequence>
<feature type="domain" description="HTH lysR-type" evidence="5">
    <location>
        <begin position="10"/>
        <end position="67"/>
    </location>
</feature>
<dbReference type="InterPro" id="IPR050950">
    <property type="entry name" value="HTH-type_LysR_regulators"/>
</dbReference>
<dbReference type="InterPro" id="IPR012787">
    <property type="entry name" value="TF_PcaQ"/>
</dbReference>
<evidence type="ECO:0000313" key="7">
    <source>
        <dbReference type="Proteomes" id="UP000630353"/>
    </source>
</evidence>
<dbReference type="Pfam" id="PF00126">
    <property type="entry name" value="HTH_1"/>
    <property type="match status" value="1"/>
</dbReference>
<dbReference type="GO" id="GO:0005829">
    <property type="term" value="C:cytosol"/>
    <property type="evidence" value="ECO:0007669"/>
    <property type="project" value="TreeGrafter"/>
</dbReference>
<dbReference type="SUPFAM" id="SSF53850">
    <property type="entry name" value="Periplasmic binding protein-like II"/>
    <property type="match status" value="1"/>
</dbReference>
<dbReference type="InterPro" id="IPR000847">
    <property type="entry name" value="LysR_HTH_N"/>
</dbReference>
<dbReference type="PANTHER" id="PTHR30419">
    <property type="entry name" value="HTH-TYPE TRANSCRIPTIONAL REGULATOR YBHD"/>
    <property type="match status" value="1"/>
</dbReference>
<dbReference type="Pfam" id="PF03466">
    <property type="entry name" value="LysR_substrate"/>
    <property type="match status" value="1"/>
</dbReference>
<comment type="similarity">
    <text evidence="1">Belongs to the LysR transcriptional regulatory family.</text>
</comment>
<dbReference type="Gene3D" id="1.10.10.10">
    <property type="entry name" value="Winged helix-like DNA-binding domain superfamily/Winged helix DNA-binding domain"/>
    <property type="match status" value="1"/>
</dbReference>
<name>A0A918XPU1_9PROT</name>
<evidence type="ECO:0000259" key="5">
    <source>
        <dbReference type="PROSITE" id="PS50931"/>
    </source>
</evidence>
<dbReference type="InterPro" id="IPR036388">
    <property type="entry name" value="WH-like_DNA-bd_sf"/>
</dbReference>